<dbReference type="Proteomes" id="UP000663852">
    <property type="component" value="Unassembled WGS sequence"/>
</dbReference>
<evidence type="ECO:0000313" key="2">
    <source>
        <dbReference type="EMBL" id="CAF1555448.1"/>
    </source>
</evidence>
<comment type="caution">
    <text evidence="2">The sequence shown here is derived from an EMBL/GenBank/DDBJ whole genome shotgun (WGS) entry which is preliminary data.</text>
</comment>
<gene>
    <name evidence="2" type="ORF">EDS130_LOCUS46271</name>
</gene>
<protein>
    <submittedName>
        <fullName evidence="2">Uncharacterized protein</fullName>
    </submittedName>
</protein>
<dbReference type="AlphaFoldDB" id="A0A815XBH0"/>
<keyword evidence="1" id="KW-1133">Transmembrane helix</keyword>
<reference evidence="2" key="1">
    <citation type="submission" date="2021-02" db="EMBL/GenBank/DDBJ databases">
        <authorList>
            <person name="Nowell W R."/>
        </authorList>
    </citation>
    <scope>NUCLEOTIDE SEQUENCE</scope>
</reference>
<feature type="non-terminal residue" evidence="2">
    <location>
        <position position="128"/>
    </location>
</feature>
<dbReference type="EMBL" id="CAJNOJ010001860">
    <property type="protein sequence ID" value="CAF1555448.1"/>
    <property type="molecule type" value="Genomic_DNA"/>
</dbReference>
<organism evidence="2 3">
    <name type="scientific">Adineta ricciae</name>
    <name type="common">Rotifer</name>
    <dbReference type="NCBI Taxonomy" id="249248"/>
    <lineage>
        <taxon>Eukaryota</taxon>
        <taxon>Metazoa</taxon>
        <taxon>Spiralia</taxon>
        <taxon>Gnathifera</taxon>
        <taxon>Rotifera</taxon>
        <taxon>Eurotatoria</taxon>
        <taxon>Bdelloidea</taxon>
        <taxon>Adinetida</taxon>
        <taxon>Adinetidae</taxon>
        <taxon>Adineta</taxon>
    </lineage>
</organism>
<sequence>MNQQSNPIEIDVNGINENIFSIIDVLPTTNDIIHEENNDEIEDKSISTKKTWCSILNPIVQRVLGFSLFSVITILLGTLIVCYTTPKSTVKKCELNFVQTNPNPIEYNYGPRSVATCDVNNDNWLDIV</sequence>
<accession>A0A815XBH0</accession>
<evidence type="ECO:0000313" key="3">
    <source>
        <dbReference type="Proteomes" id="UP000663852"/>
    </source>
</evidence>
<feature type="transmembrane region" description="Helical" evidence="1">
    <location>
        <begin position="64"/>
        <end position="83"/>
    </location>
</feature>
<keyword evidence="1" id="KW-0472">Membrane</keyword>
<proteinExistence type="predicted"/>
<evidence type="ECO:0000256" key="1">
    <source>
        <dbReference type="SAM" id="Phobius"/>
    </source>
</evidence>
<name>A0A815XBH0_ADIRI</name>
<keyword evidence="1" id="KW-0812">Transmembrane</keyword>